<accession>A0A7J6TNN4</accession>
<dbReference type="Proteomes" id="UP000553632">
    <property type="component" value="Unassembled WGS sequence"/>
</dbReference>
<protein>
    <submittedName>
        <fullName evidence="2">Uncharacterized protein</fullName>
    </submittedName>
</protein>
<dbReference type="EMBL" id="JABANO010009390">
    <property type="protein sequence ID" value="KAF4746929.1"/>
    <property type="molecule type" value="Genomic_DNA"/>
</dbReference>
<dbReference type="AlphaFoldDB" id="A0A7J6TNN4"/>
<organism evidence="2 3">
    <name type="scientific">Perkinsus olseni</name>
    <name type="common">Perkinsus atlanticus</name>
    <dbReference type="NCBI Taxonomy" id="32597"/>
    <lineage>
        <taxon>Eukaryota</taxon>
        <taxon>Sar</taxon>
        <taxon>Alveolata</taxon>
        <taxon>Perkinsozoa</taxon>
        <taxon>Perkinsea</taxon>
        <taxon>Perkinsida</taxon>
        <taxon>Perkinsidae</taxon>
        <taxon>Perkinsus</taxon>
    </lineage>
</organism>
<feature type="non-terminal residue" evidence="2">
    <location>
        <position position="1"/>
    </location>
</feature>
<feature type="compositionally biased region" description="Pro residues" evidence="1">
    <location>
        <begin position="183"/>
        <end position="194"/>
    </location>
</feature>
<feature type="compositionally biased region" description="Basic and acidic residues" evidence="1">
    <location>
        <begin position="130"/>
        <end position="152"/>
    </location>
</feature>
<keyword evidence="3" id="KW-1185">Reference proteome</keyword>
<feature type="region of interest" description="Disordered" evidence="1">
    <location>
        <begin position="113"/>
        <end position="152"/>
    </location>
</feature>
<sequence length="194" mass="21831">LLMMLNIMNPNLNSMNNTMFIRKRRGSLKREEAHMRRRGRNPLKQVNDGGIITGQHHRYGYTCSSSTRTLYRVRDGGSSSSMMLHDGRSRAMISNASGIIEVPITSTRSSVIMKHDNNNNSSSSSTGSSRHGDDEKGQEREEPLIRIERYYEDPTDDGVYIKPVAMMMSPSISDDNNNSTTTQPPPLPSSRPWL</sequence>
<proteinExistence type="predicted"/>
<evidence type="ECO:0000313" key="3">
    <source>
        <dbReference type="Proteomes" id="UP000553632"/>
    </source>
</evidence>
<gene>
    <name evidence="2" type="ORF">FOZ63_012226</name>
</gene>
<feature type="compositionally biased region" description="Low complexity" evidence="1">
    <location>
        <begin position="118"/>
        <end position="129"/>
    </location>
</feature>
<evidence type="ECO:0000313" key="2">
    <source>
        <dbReference type="EMBL" id="KAF4746929.1"/>
    </source>
</evidence>
<comment type="caution">
    <text evidence="2">The sequence shown here is derived from an EMBL/GenBank/DDBJ whole genome shotgun (WGS) entry which is preliminary data.</text>
</comment>
<feature type="region of interest" description="Disordered" evidence="1">
    <location>
        <begin position="169"/>
        <end position="194"/>
    </location>
</feature>
<feature type="non-terminal residue" evidence="2">
    <location>
        <position position="194"/>
    </location>
</feature>
<feature type="compositionally biased region" description="Low complexity" evidence="1">
    <location>
        <begin position="169"/>
        <end position="182"/>
    </location>
</feature>
<evidence type="ECO:0000256" key="1">
    <source>
        <dbReference type="SAM" id="MobiDB-lite"/>
    </source>
</evidence>
<name>A0A7J6TNN4_PEROL</name>
<reference evidence="2 3" key="1">
    <citation type="submission" date="2020-04" db="EMBL/GenBank/DDBJ databases">
        <title>Perkinsus olseni comparative genomics.</title>
        <authorList>
            <person name="Bogema D.R."/>
        </authorList>
    </citation>
    <scope>NUCLEOTIDE SEQUENCE [LARGE SCALE GENOMIC DNA]</scope>
    <source>
        <strain evidence="2 3">ATCC PRA-207</strain>
    </source>
</reference>